<protein>
    <recommendedName>
        <fullName evidence="2">RFX-type winged-helix domain-containing protein</fullName>
    </recommendedName>
</protein>
<dbReference type="OrthoDB" id="338531at2759"/>
<keyword evidence="4" id="KW-1185">Reference proteome</keyword>
<dbReference type="GO" id="GO:0031491">
    <property type="term" value="F:nucleosome binding"/>
    <property type="evidence" value="ECO:0007669"/>
    <property type="project" value="TreeGrafter"/>
</dbReference>
<reference evidence="4" key="1">
    <citation type="journal article" date="2013" name="Genome Announc.">
        <title>Draft genome sequence of the basidiomycetous yeast-like fungus Pseudozyma hubeiensis SY62, which produces an abundant amount of the biosurfactant mannosylerythritol lipids.</title>
        <authorList>
            <person name="Konishi M."/>
            <person name="Hatada Y."/>
            <person name="Horiuchi J."/>
        </authorList>
    </citation>
    <scope>NUCLEOTIDE SEQUENCE [LARGE SCALE GENOMIC DNA]</scope>
    <source>
        <strain evidence="4">SY62</strain>
    </source>
</reference>
<dbReference type="RefSeq" id="XP_012191575.1">
    <property type="nucleotide sequence ID" value="XM_012336185.1"/>
</dbReference>
<dbReference type="PANTHER" id="PTHR12656">
    <property type="entry name" value="BRG-1 ASSOCIATED FACTOR 250 BAF250"/>
    <property type="match status" value="1"/>
</dbReference>
<dbReference type="InterPro" id="IPR021906">
    <property type="entry name" value="BAF250/Osa"/>
</dbReference>
<evidence type="ECO:0000259" key="2">
    <source>
        <dbReference type="PROSITE" id="PS51526"/>
    </source>
</evidence>
<sequence length="974" mass="106457">MHPMPSLTHRPQSTPGKPHTPSSMLQHHPSSTRLPHTSSDASAPFKRFKMVGDGFEAPYLLPGPSNRILLSLKSGLPSQIDWALSRLTSLTSGHRDQAARDFTLDSVPGLTEALLSYVRRIHAALTGQHPSKWAACYFEQPVDCPDVGIGAPGDGGHQGLSTSRQLYIKQLQYVSIMHMESKSVPSTASDDGADASHAVLMRRALEAALSLRNLTMHGSNARSLASTKGIFGLIRDVLRLPVTAMQTRKHTEIASESQHEDGWFEVEGIAELRLYFLDILETLAARVSLTKRAAAVDSTVKGLTLINGKRDAADKAEGAKHEAALLGDDIFETLLSLALRSNDRAMLLGSLRCLTTVAANERNEVAFTEVTLANGQQSPGLLHRCVELLPLTQDTELLDAALDLLYQLICIGNNAIKIAASLDPETRRASSPSSRRASGLNTKTYPSKSTHATAKTAALVRLLCRNLQLGRTMWERLVPLRVPNAWLSSIPSRHIETMRKRRELQIRIANETPQERARRKKLTPQESQSLLGLKEPERGIAWMKMVFQLDQTQEITQMEFWTAYKEEFGQQTDVPLQPAAELIRAVSQVFPHAAAMVVPPQDGKPQRFVIRGITVKERDTELLEPFRCHWSTCSAPQTNTLESQRSHAKLHAEYASDGRCRWRRCDFDAKSSDAAIEAVDAKRALTAHVLTHIKSDGTEAVPAKPSKRPEIIVDDDLRVVSGAAHTGEAAQLTTARLNGARILRGKRDSDGVETTFTLAKAAVQSKAQANGAVNGHVAKANTVPSNGTIDNPGSYILDVTRTPTVGNEENLSPQGPAYTSILILRMLARRAASLLQKAGSKRREQSEDDEDAAAIRGEGDEKFGLPLPANFGSSDRSKRPENGSDNVTANGLEAGGMSALGNEEEDYETTEAWAVEAATRLLDAVEGVEEELMQHSSQNDILSSYINDTLVELRRRPSDDRAGSSQGRIDPQLV</sequence>
<name>R9P9C0_PSEHS</name>
<feature type="compositionally biased region" description="Polar residues" evidence="1">
    <location>
        <begin position="9"/>
        <end position="41"/>
    </location>
</feature>
<dbReference type="GO" id="GO:0045893">
    <property type="term" value="P:positive regulation of DNA-templated transcription"/>
    <property type="evidence" value="ECO:0007669"/>
    <property type="project" value="TreeGrafter"/>
</dbReference>
<accession>R9P9C0</accession>
<dbReference type="AlphaFoldDB" id="R9P9C0"/>
<feature type="region of interest" description="Disordered" evidence="1">
    <location>
        <begin position="1"/>
        <end position="41"/>
    </location>
</feature>
<feature type="region of interest" description="Disordered" evidence="1">
    <location>
        <begin position="423"/>
        <end position="451"/>
    </location>
</feature>
<dbReference type="GO" id="GO:0035060">
    <property type="term" value="C:brahma complex"/>
    <property type="evidence" value="ECO:0007669"/>
    <property type="project" value="InterPro"/>
</dbReference>
<dbReference type="EMBL" id="DF238814">
    <property type="protein sequence ID" value="GAC97988.1"/>
    <property type="molecule type" value="Genomic_DNA"/>
</dbReference>
<dbReference type="GO" id="GO:0005654">
    <property type="term" value="C:nucleoplasm"/>
    <property type="evidence" value="ECO:0007669"/>
    <property type="project" value="TreeGrafter"/>
</dbReference>
<organism evidence="3 4">
    <name type="scientific">Pseudozyma hubeiensis (strain SY62)</name>
    <name type="common">Yeast</name>
    <dbReference type="NCBI Taxonomy" id="1305764"/>
    <lineage>
        <taxon>Eukaryota</taxon>
        <taxon>Fungi</taxon>
        <taxon>Dikarya</taxon>
        <taxon>Basidiomycota</taxon>
        <taxon>Ustilaginomycotina</taxon>
        <taxon>Ustilaginomycetes</taxon>
        <taxon>Ustilaginales</taxon>
        <taxon>Ustilaginaceae</taxon>
        <taxon>Pseudozyma</taxon>
    </lineage>
</organism>
<dbReference type="InterPro" id="IPR003150">
    <property type="entry name" value="DNA-bd_RFX"/>
</dbReference>
<dbReference type="GO" id="GO:0006357">
    <property type="term" value="P:regulation of transcription by RNA polymerase II"/>
    <property type="evidence" value="ECO:0007669"/>
    <property type="project" value="TreeGrafter"/>
</dbReference>
<dbReference type="GO" id="GO:0003677">
    <property type="term" value="F:DNA binding"/>
    <property type="evidence" value="ECO:0007669"/>
    <property type="project" value="InterPro"/>
</dbReference>
<proteinExistence type="predicted"/>
<feature type="region of interest" description="Disordered" evidence="1">
    <location>
        <begin position="955"/>
        <end position="974"/>
    </location>
</feature>
<dbReference type="eggNOG" id="ENOG502S6SH">
    <property type="taxonomic scope" value="Eukaryota"/>
</dbReference>
<dbReference type="Proteomes" id="UP000014071">
    <property type="component" value="Unassembled WGS sequence"/>
</dbReference>
<evidence type="ECO:0000313" key="3">
    <source>
        <dbReference type="EMBL" id="GAC97988.1"/>
    </source>
</evidence>
<feature type="region of interest" description="Disordered" evidence="1">
    <location>
        <begin position="837"/>
        <end position="907"/>
    </location>
</feature>
<dbReference type="PROSITE" id="PS51526">
    <property type="entry name" value="RFX_DBD"/>
    <property type="match status" value="1"/>
</dbReference>
<dbReference type="GO" id="GO:0006338">
    <property type="term" value="P:chromatin remodeling"/>
    <property type="evidence" value="ECO:0007669"/>
    <property type="project" value="InterPro"/>
</dbReference>
<dbReference type="HOGENOM" id="CLU_292038_0_0_1"/>
<evidence type="ECO:0000256" key="1">
    <source>
        <dbReference type="SAM" id="MobiDB-lite"/>
    </source>
</evidence>
<dbReference type="GeneID" id="24110854"/>
<feature type="domain" description="RFX-type winged-helix" evidence="2">
    <location>
        <begin position="539"/>
        <end position="617"/>
    </location>
</feature>
<feature type="compositionally biased region" description="Low complexity" evidence="1">
    <location>
        <begin position="429"/>
        <end position="438"/>
    </location>
</feature>
<dbReference type="GO" id="GO:0016514">
    <property type="term" value="C:SWI/SNF complex"/>
    <property type="evidence" value="ECO:0007669"/>
    <property type="project" value="InterPro"/>
</dbReference>
<gene>
    <name evidence="3" type="ORF">PHSY_005576</name>
</gene>
<dbReference type="STRING" id="1305764.R9P9C0"/>
<evidence type="ECO:0000313" key="4">
    <source>
        <dbReference type="Proteomes" id="UP000014071"/>
    </source>
</evidence>
<dbReference type="PANTHER" id="PTHR12656:SF5">
    <property type="entry name" value="TRITHORAX GROUP PROTEIN OSA"/>
    <property type="match status" value="1"/>
</dbReference>